<feature type="coiled-coil region" evidence="4">
    <location>
        <begin position="538"/>
        <end position="568"/>
    </location>
</feature>
<evidence type="ECO:0000256" key="2">
    <source>
        <dbReference type="ARBA" id="ARBA00011322"/>
    </source>
</evidence>
<dbReference type="PANTHER" id="PTHR32114:SF2">
    <property type="entry name" value="ABC TRANSPORTER ABCH.3"/>
    <property type="match status" value="1"/>
</dbReference>
<keyword evidence="4" id="KW-0175">Coiled coil</keyword>
<dbReference type="InterPro" id="IPR038729">
    <property type="entry name" value="Rad50/SbcC_AAA"/>
</dbReference>
<evidence type="ECO:0000313" key="7">
    <source>
        <dbReference type="EMBL" id="NMH95755.1"/>
    </source>
</evidence>
<dbReference type="InterPro" id="IPR027417">
    <property type="entry name" value="P-loop_NTPase"/>
</dbReference>
<feature type="region of interest" description="Disordered" evidence="5">
    <location>
        <begin position="294"/>
        <end position="321"/>
    </location>
</feature>
<dbReference type="Proteomes" id="UP000820669">
    <property type="component" value="Unassembled WGS sequence"/>
</dbReference>
<evidence type="ECO:0000256" key="4">
    <source>
        <dbReference type="SAM" id="Coils"/>
    </source>
</evidence>
<protein>
    <recommendedName>
        <fullName evidence="3">Nuclease SbcCD subunit C</fullName>
    </recommendedName>
</protein>
<gene>
    <name evidence="7" type="ORF">HF526_00210</name>
</gene>
<dbReference type="PANTHER" id="PTHR32114">
    <property type="entry name" value="ABC TRANSPORTER ABCH.3"/>
    <property type="match status" value="1"/>
</dbReference>
<evidence type="ECO:0000259" key="6">
    <source>
        <dbReference type="Pfam" id="PF13476"/>
    </source>
</evidence>
<feature type="domain" description="Rad50/SbcC-type AAA" evidence="6">
    <location>
        <begin position="5"/>
        <end position="183"/>
    </location>
</feature>
<dbReference type="Gene3D" id="3.40.50.300">
    <property type="entry name" value="P-loop containing nucleotide triphosphate hydrolases"/>
    <property type="match status" value="2"/>
</dbReference>
<comment type="caution">
    <text evidence="7">The sequence shown here is derived from an EMBL/GenBank/DDBJ whole genome shotgun (WGS) entry which is preliminary data.</text>
</comment>
<evidence type="ECO:0000256" key="3">
    <source>
        <dbReference type="ARBA" id="ARBA00013368"/>
    </source>
</evidence>
<feature type="coiled-coil region" evidence="4">
    <location>
        <begin position="604"/>
        <end position="638"/>
    </location>
</feature>
<sequence length="1098" mass="114071">MRPVRLEMHGFAAFREPTTVDFTGTEYFALVGPTGSGKSTVIDAMTFALYGSVPRWDDRRTVALAMAPSVNRGTVRLVFDAGGARYVVARELRRSARGGVTVRNARLERLADPAEVDGDTEVLAADSDVTREVERLLGLPFDQFCQCVVLPQGDFAEFLHAKPSDRQKMLTRLLGLDVYETIAKEANREAAAAGERAEVMAGQLAAYADATDEAVSAAGERVAALEALSGRVAARLPELTAAAAAVSDAEEVVTRLRDERSRLAALSVPNGLSDVDSRRRAAVARAEAAQQRFAAAETADTAAREARAAAPERGPLEQARRDHADLATALAAQPGARETHAAALAAYESATAAAASAAAAVEAARTDRDTAATALQSAREAAQRLADERGRLTGLRVPDGLDRLDSRRRAADDDLAAAQKALDAAEAADTAAREELAAAPARGPLEQARADHAALAAALAAEPGVTQRHAGAVRAREAAAEQVAQARHRVTHARERRDAAARADRAAALRPSLVAGEPCPVCEQVVVTPPPMTGAADLTATEDAVGAAEQALETARAEQTAAAAAEQRAAVDLERATGEIARLRAALSGAPPTAAATADALATLDRIAQAAEQADATMRRARRDREDAARAVDAVRGELAAAVTALRTARDPLVPLGAPAVTGDDVLAGWTALAGWAEQEIAIRDAALPGARDAATAAEQAAGAAVRAFEGAEQTAAARRGEETAAARAEQAARSDLDALDDRIGRLRAALETAPSDAEAARELARLDTLDAAVRAADAELRAARSARSAADTALAEVNRDVTAAWDTLRAARDPLVVLGAPAATGDDLLAAWTTLADWATAAGAERAGRLPAAESAVAAARDGHDGLGRALADDLAGHDVPARAPLGETAPAAVAEALARARAARERIAERRDEAATLRADRAEAETAQQVAKMLGNLLRSDGFPRWLVASALDVLVADASASLAELSGGQFELTHADGEFLVVDHADADAHRPVKTLSGGETFQASLALALALSAQMSTLAAEGAARLDSIFLDEGFGTLDEANLEVVASTLENLANQGDRMVGVITHVPALAERVPVRYAVSRDRRTASVVREGL</sequence>
<evidence type="ECO:0000256" key="5">
    <source>
        <dbReference type="SAM" id="MobiDB-lite"/>
    </source>
</evidence>
<feature type="coiled-coil region" evidence="4">
    <location>
        <begin position="895"/>
        <end position="929"/>
    </location>
</feature>
<name>A0ABX1S2G8_9PSEU</name>
<comment type="similarity">
    <text evidence="1">Belongs to the SMC family. SbcC subfamily.</text>
</comment>
<dbReference type="Pfam" id="PF13476">
    <property type="entry name" value="AAA_23"/>
    <property type="match status" value="1"/>
</dbReference>
<reference evidence="7 8" key="1">
    <citation type="submission" date="2020-04" db="EMBL/GenBank/DDBJ databases">
        <authorList>
            <person name="Klaysubun C."/>
            <person name="Duangmal K."/>
            <person name="Lipun K."/>
        </authorList>
    </citation>
    <scope>NUCLEOTIDE SEQUENCE [LARGE SCALE GENOMIC DNA]</scope>
    <source>
        <strain evidence="7 8">K10HN5</strain>
    </source>
</reference>
<keyword evidence="8" id="KW-1185">Reference proteome</keyword>
<comment type="subunit">
    <text evidence="2">Heterodimer of SbcC and SbcD.</text>
</comment>
<dbReference type="RefSeq" id="WP_169379135.1">
    <property type="nucleotide sequence ID" value="NZ_JAAXLA010000001.1"/>
</dbReference>
<accession>A0ABX1S2G8</accession>
<evidence type="ECO:0000256" key="1">
    <source>
        <dbReference type="ARBA" id="ARBA00006930"/>
    </source>
</evidence>
<dbReference type="EMBL" id="JAAXLA010000001">
    <property type="protein sequence ID" value="NMH95755.1"/>
    <property type="molecule type" value="Genomic_DNA"/>
</dbReference>
<proteinExistence type="inferred from homology"/>
<dbReference type="Pfam" id="PF13558">
    <property type="entry name" value="SbcC_Walker_B"/>
    <property type="match status" value="1"/>
</dbReference>
<feature type="coiled-coil region" evidence="4">
    <location>
        <begin position="368"/>
        <end position="435"/>
    </location>
</feature>
<organism evidence="7 8">
    <name type="scientific">Pseudonocardia acidicola</name>
    <dbReference type="NCBI Taxonomy" id="2724939"/>
    <lineage>
        <taxon>Bacteria</taxon>
        <taxon>Bacillati</taxon>
        <taxon>Actinomycetota</taxon>
        <taxon>Actinomycetes</taxon>
        <taxon>Pseudonocardiales</taxon>
        <taxon>Pseudonocardiaceae</taxon>
        <taxon>Pseudonocardia</taxon>
    </lineage>
</organism>
<dbReference type="SUPFAM" id="SSF52540">
    <property type="entry name" value="P-loop containing nucleoside triphosphate hydrolases"/>
    <property type="match status" value="1"/>
</dbReference>
<evidence type="ECO:0000313" key="8">
    <source>
        <dbReference type="Proteomes" id="UP000820669"/>
    </source>
</evidence>